<dbReference type="EMBL" id="ML120418">
    <property type="protein sequence ID" value="RPA96051.1"/>
    <property type="molecule type" value="Genomic_DNA"/>
</dbReference>
<keyword evidence="2" id="KW-1185">Reference proteome</keyword>
<evidence type="ECO:0000313" key="2">
    <source>
        <dbReference type="Proteomes" id="UP000276215"/>
    </source>
</evidence>
<dbReference type="Proteomes" id="UP000276215">
    <property type="component" value="Unassembled WGS sequence"/>
</dbReference>
<name>A0A3N4JH93_9PEZI</name>
<protein>
    <submittedName>
        <fullName evidence="1">Uncharacterized protein</fullName>
    </submittedName>
</protein>
<dbReference type="AlphaFoldDB" id="A0A3N4JH93"/>
<sequence length="162" mass="18290">MRKRALPTSHYTYSTLQYHCISIIIHSDSPVNHSLAPPSPPFLPSSVALLSTHTHTPLPKASFSNFGASPPVLCKHSHKVKIFIDTTGSPHVFRLHISIFKRSAFILFVKFRLNSERAIQPLLPSPPHSTGIATGFPKRTNLLFFFFRPSNFYNCFIFQLLC</sequence>
<accession>A0A3N4JH93</accession>
<proteinExistence type="predicted"/>
<gene>
    <name evidence="1" type="ORF">L873DRAFT_1260253</name>
</gene>
<evidence type="ECO:0000313" key="1">
    <source>
        <dbReference type="EMBL" id="RPA96051.1"/>
    </source>
</evidence>
<organism evidence="1 2">
    <name type="scientific">Choiromyces venosus 120613-1</name>
    <dbReference type="NCBI Taxonomy" id="1336337"/>
    <lineage>
        <taxon>Eukaryota</taxon>
        <taxon>Fungi</taxon>
        <taxon>Dikarya</taxon>
        <taxon>Ascomycota</taxon>
        <taxon>Pezizomycotina</taxon>
        <taxon>Pezizomycetes</taxon>
        <taxon>Pezizales</taxon>
        <taxon>Tuberaceae</taxon>
        <taxon>Choiromyces</taxon>
    </lineage>
</organism>
<reference evidence="1 2" key="1">
    <citation type="journal article" date="2018" name="Nat. Ecol. Evol.">
        <title>Pezizomycetes genomes reveal the molecular basis of ectomycorrhizal truffle lifestyle.</title>
        <authorList>
            <person name="Murat C."/>
            <person name="Payen T."/>
            <person name="Noel B."/>
            <person name="Kuo A."/>
            <person name="Morin E."/>
            <person name="Chen J."/>
            <person name="Kohler A."/>
            <person name="Krizsan K."/>
            <person name="Balestrini R."/>
            <person name="Da Silva C."/>
            <person name="Montanini B."/>
            <person name="Hainaut M."/>
            <person name="Levati E."/>
            <person name="Barry K.W."/>
            <person name="Belfiori B."/>
            <person name="Cichocki N."/>
            <person name="Clum A."/>
            <person name="Dockter R.B."/>
            <person name="Fauchery L."/>
            <person name="Guy J."/>
            <person name="Iotti M."/>
            <person name="Le Tacon F."/>
            <person name="Lindquist E.A."/>
            <person name="Lipzen A."/>
            <person name="Malagnac F."/>
            <person name="Mello A."/>
            <person name="Molinier V."/>
            <person name="Miyauchi S."/>
            <person name="Poulain J."/>
            <person name="Riccioni C."/>
            <person name="Rubini A."/>
            <person name="Sitrit Y."/>
            <person name="Splivallo R."/>
            <person name="Traeger S."/>
            <person name="Wang M."/>
            <person name="Zifcakova L."/>
            <person name="Wipf D."/>
            <person name="Zambonelli A."/>
            <person name="Paolocci F."/>
            <person name="Nowrousian M."/>
            <person name="Ottonello S."/>
            <person name="Baldrian P."/>
            <person name="Spatafora J.W."/>
            <person name="Henrissat B."/>
            <person name="Nagy L.G."/>
            <person name="Aury J.M."/>
            <person name="Wincker P."/>
            <person name="Grigoriev I.V."/>
            <person name="Bonfante P."/>
            <person name="Martin F.M."/>
        </authorList>
    </citation>
    <scope>NUCLEOTIDE SEQUENCE [LARGE SCALE GENOMIC DNA]</scope>
    <source>
        <strain evidence="1 2">120613-1</strain>
    </source>
</reference>